<dbReference type="InterPro" id="IPR023116">
    <property type="entry name" value="Phosphonoacetate_hydro_insert"/>
</dbReference>
<keyword evidence="1" id="KW-0378">Hydrolase</keyword>
<reference evidence="1 2" key="1">
    <citation type="submission" date="2018-01" db="EMBL/GenBank/DDBJ databases">
        <title>Whole genome analyses suggest that Burkholderia sensu lato contains two further novel genera in the rhizoxinica-symbiotica group Mycetohabitans gen. nov., and Trinickia gen. nov.: implications for the evolution of diazotrophy and nodulation in the Burkholderiaceae.</title>
        <authorList>
            <person name="Estrada-de los Santos P."/>
            <person name="Palmer M."/>
            <person name="Chavez-Ramirez B."/>
            <person name="Beukes C."/>
            <person name="Steenkamp E.T."/>
            <person name="Hirsch A.M."/>
            <person name="Manyaka P."/>
            <person name="Maluk M."/>
            <person name="Lafos M."/>
            <person name="Crook M."/>
            <person name="Gross E."/>
            <person name="Simon M.F."/>
            <person name="Bueno dos Reis Junior F."/>
            <person name="Poole P.S."/>
            <person name="Venter S.N."/>
            <person name="James E.K."/>
        </authorList>
    </citation>
    <scope>NUCLEOTIDE SEQUENCE [LARGE SCALE GENOMIC DNA]</scope>
    <source>
        <strain evidence="1 2">GP25-8</strain>
    </source>
</reference>
<accession>A0A2N7WB19</accession>
<proteinExistence type="predicted"/>
<dbReference type="Gene3D" id="3.30.1360.110">
    <property type="entry name" value="Domain 2, Phosphonoacetate Hydrolase"/>
    <property type="match status" value="1"/>
</dbReference>
<dbReference type="EMBL" id="PNYB01000004">
    <property type="protein sequence ID" value="PMS26603.1"/>
    <property type="molecule type" value="Genomic_DNA"/>
</dbReference>
<organism evidence="1 2">
    <name type="scientific">Trinickia soli</name>
    <dbReference type="NCBI Taxonomy" id="380675"/>
    <lineage>
        <taxon>Bacteria</taxon>
        <taxon>Pseudomonadati</taxon>
        <taxon>Pseudomonadota</taxon>
        <taxon>Betaproteobacteria</taxon>
        <taxon>Burkholderiales</taxon>
        <taxon>Burkholderiaceae</taxon>
        <taxon>Trinickia</taxon>
    </lineage>
</organism>
<dbReference type="NCBIfam" id="TIGR02335">
    <property type="entry name" value="hydr_PhnA"/>
    <property type="match status" value="1"/>
</dbReference>
<evidence type="ECO:0000313" key="1">
    <source>
        <dbReference type="EMBL" id="PMS26603.1"/>
    </source>
</evidence>
<dbReference type="Pfam" id="PF01663">
    <property type="entry name" value="Phosphodiest"/>
    <property type="match status" value="1"/>
</dbReference>
<comment type="caution">
    <text evidence="1">The sequence shown here is derived from an EMBL/GenBank/DDBJ whole genome shotgun (WGS) entry which is preliminary data.</text>
</comment>
<dbReference type="InterPro" id="IPR017850">
    <property type="entry name" value="Alkaline_phosphatase_core_sf"/>
</dbReference>
<dbReference type="PANTHER" id="PTHR10151:SF120">
    <property type="entry name" value="BIS(5'-ADENOSYL)-TRIPHOSPHATASE"/>
    <property type="match status" value="1"/>
</dbReference>
<sequence>MRQISERSNDEYGENVEHDEHDQAIVAINGRRYDVSGLAAKPAVVVCVDGCEFAYLEAAAQAGVAPFVARLLDDSSATAVRADCVMPSFTNPNNLSIVCGVPPSVHGICGNYFWDPRANDGQGAEVMMNDPAYLRVGTLLAAAAQHGARVAVVTAKDKLRRLLGWQLKGICFSAEKADCTTLAENGIDDACALTGLPVPDVYSAALSEFVFAAGVRLAERGDIDLMYLSTTDYVQHKYAPGSEGANAFYAMMDRYLARLDALGWTIGLTADHGMNAKHDPKTGEPNVVYLQDVLDDWLGPGHARVVLPITDPYVVHHGALGSFATVYLDDAMQVASTVARIGELDGIELVLDNARACARFELMPERIGDIVVVSRRDVAIGSRRTAHDLSGLTVPLRSHGGLSEQTVPLVFNRRIEQIEALYGGRRLRNFDVFDIALNHARFV</sequence>
<dbReference type="AlphaFoldDB" id="A0A2N7WB19"/>
<name>A0A2N7WB19_9BURK</name>
<dbReference type="Gene3D" id="3.40.720.10">
    <property type="entry name" value="Alkaline Phosphatase, subunit A"/>
    <property type="match status" value="1"/>
</dbReference>
<evidence type="ECO:0000313" key="2">
    <source>
        <dbReference type="Proteomes" id="UP000235347"/>
    </source>
</evidence>
<dbReference type="PANTHER" id="PTHR10151">
    <property type="entry name" value="ECTONUCLEOTIDE PYROPHOSPHATASE/PHOSPHODIESTERASE"/>
    <property type="match status" value="1"/>
</dbReference>
<dbReference type="InterPro" id="IPR002591">
    <property type="entry name" value="Phosphodiest/P_Trfase"/>
</dbReference>
<dbReference type="InterPro" id="IPR012710">
    <property type="entry name" value="Phosphonoacetate_hydro"/>
</dbReference>
<dbReference type="GO" id="GO:0047400">
    <property type="term" value="F:phosphonoacetate hydrolase activity"/>
    <property type="evidence" value="ECO:0007669"/>
    <property type="project" value="InterPro"/>
</dbReference>
<keyword evidence="2" id="KW-1185">Reference proteome</keyword>
<protein>
    <submittedName>
        <fullName evidence="1">Phosphonoacetate hydrolase</fullName>
    </submittedName>
</protein>
<dbReference type="RefSeq" id="WP_102608994.1">
    <property type="nucleotide sequence ID" value="NZ_CADIKD010000011.1"/>
</dbReference>
<dbReference type="Proteomes" id="UP000235347">
    <property type="component" value="Unassembled WGS sequence"/>
</dbReference>
<gene>
    <name evidence="1" type="primary">phnA</name>
    <name evidence="1" type="ORF">C0Z19_06615</name>
</gene>
<dbReference type="SUPFAM" id="SSF53649">
    <property type="entry name" value="Alkaline phosphatase-like"/>
    <property type="match status" value="1"/>
</dbReference>
<dbReference type="CDD" id="cd16018">
    <property type="entry name" value="Enpp"/>
    <property type="match status" value="1"/>
</dbReference>